<protein>
    <submittedName>
        <fullName evidence="2">Uncharacterized protein</fullName>
    </submittedName>
</protein>
<evidence type="ECO:0000313" key="2">
    <source>
        <dbReference type="WBParaSite" id="TMUE_1000004747.1"/>
    </source>
</evidence>
<dbReference type="Proteomes" id="UP000046395">
    <property type="component" value="Unassembled WGS sequence"/>
</dbReference>
<keyword evidence="1" id="KW-1185">Reference proteome</keyword>
<dbReference type="WBParaSite" id="TMUE_1000004747.1">
    <property type="protein sequence ID" value="TMUE_1000004747.1"/>
    <property type="gene ID" value="WBGene00299082"/>
</dbReference>
<name>A0A5S6QCT7_TRIMR</name>
<evidence type="ECO:0000313" key="1">
    <source>
        <dbReference type="Proteomes" id="UP000046395"/>
    </source>
</evidence>
<reference evidence="2" key="1">
    <citation type="submission" date="2019-12" db="UniProtKB">
        <authorList>
            <consortium name="WormBaseParasite"/>
        </authorList>
    </citation>
    <scope>IDENTIFICATION</scope>
</reference>
<dbReference type="AlphaFoldDB" id="A0A5S6QCT7"/>
<accession>A0A5S6QCT7</accession>
<sequence>MAEPQWSCDETFITQQTAHNTKVTKSVLCKVCRAKKAAEHARRPGINGRSDAGRRPLLLRRANRFSRIPGGEQVLTKYRS</sequence>
<proteinExistence type="predicted"/>
<organism evidence="1 2">
    <name type="scientific">Trichuris muris</name>
    <name type="common">Mouse whipworm</name>
    <dbReference type="NCBI Taxonomy" id="70415"/>
    <lineage>
        <taxon>Eukaryota</taxon>
        <taxon>Metazoa</taxon>
        <taxon>Ecdysozoa</taxon>
        <taxon>Nematoda</taxon>
        <taxon>Enoplea</taxon>
        <taxon>Dorylaimia</taxon>
        <taxon>Trichinellida</taxon>
        <taxon>Trichuridae</taxon>
        <taxon>Trichuris</taxon>
    </lineage>
</organism>